<protein>
    <recommendedName>
        <fullName evidence="3">Lipoprotein</fullName>
    </recommendedName>
</protein>
<dbReference type="PROSITE" id="PS51257">
    <property type="entry name" value="PROKAR_LIPOPROTEIN"/>
    <property type="match status" value="1"/>
</dbReference>
<dbReference type="HOGENOM" id="CLU_1665517_0_0_2"/>
<sequence length="158" mass="17461">MLLLSNRGLISVFVIIAFAAIACSSGCVEGEGDNMQIIVLRDFGQYSGFFGVAGDLIGKVDKSVTTVSGEYFQERGPINPDEGEYPMVLIFKSGGECDIYESVNGYRQYYATFRYSVKDGKVYIRLSDEYDENSILIRLGIEDGGAKLVNDDNTFVRI</sequence>
<accession>H1Z3I1</accession>
<evidence type="ECO:0008006" key="3">
    <source>
        <dbReference type="Google" id="ProtNLM"/>
    </source>
</evidence>
<dbReference type="STRING" id="937775.Metlim_0653"/>
<proteinExistence type="predicted"/>
<organism evidence="1 2">
    <name type="scientific">Methanoplanus limicola DSM 2279</name>
    <dbReference type="NCBI Taxonomy" id="937775"/>
    <lineage>
        <taxon>Archaea</taxon>
        <taxon>Methanobacteriati</taxon>
        <taxon>Methanobacteriota</taxon>
        <taxon>Stenosarchaea group</taxon>
        <taxon>Methanomicrobia</taxon>
        <taxon>Methanomicrobiales</taxon>
        <taxon>Methanomicrobiaceae</taxon>
        <taxon>Methanoplanus</taxon>
    </lineage>
</organism>
<gene>
    <name evidence="1" type="ORF">Metlim_0653</name>
</gene>
<evidence type="ECO:0000313" key="1">
    <source>
        <dbReference type="EMBL" id="EHQ34776.1"/>
    </source>
</evidence>
<dbReference type="RefSeq" id="WP_004076477.1">
    <property type="nucleotide sequence ID" value="NZ_CM001436.1"/>
</dbReference>
<reference evidence="1 2" key="1">
    <citation type="submission" date="2011-10" db="EMBL/GenBank/DDBJ databases">
        <title>The Improved High-Quality Draft genome of Methanoplanus limicola DSM 2279.</title>
        <authorList>
            <consortium name="US DOE Joint Genome Institute (JGI-PGF)"/>
            <person name="Lucas S."/>
            <person name="Copeland A."/>
            <person name="Lapidus A."/>
            <person name="Glavina del Rio T."/>
            <person name="Dalin E."/>
            <person name="Tice H."/>
            <person name="Bruce D."/>
            <person name="Goodwin L."/>
            <person name="Pitluck S."/>
            <person name="Peters L."/>
            <person name="Mikhailova N."/>
            <person name="Lu M."/>
            <person name="Kyrpides N."/>
            <person name="Mavromatis K."/>
            <person name="Ivanova N."/>
            <person name="Markowitz V."/>
            <person name="Cheng J.-F."/>
            <person name="Hugenholtz P."/>
            <person name="Woyke T."/>
            <person name="Wu D."/>
            <person name="Wirth R."/>
            <person name="Brambilla E.-M."/>
            <person name="Klenk H.-P."/>
            <person name="Eisen J.A."/>
        </authorList>
    </citation>
    <scope>NUCLEOTIDE SEQUENCE [LARGE SCALE GENOMIC DNA]</scope>
    <source>
        <strain evidence="1 2">DSM 2279</strain>
    </source>
</reference>
<name>H1Z3I1_9EURY</name>
<keyword evidence="2" id="KW-1185">Reference proteome</keyword>
<evidence type="ECO:0000313" key="2">
    <source>
        <dbReference type="Proteomes" id="UP000005741"/>
    </source>
</evidence>
<dbReference type="InParanoid" id="H1Z3I1"/>
<dbReference type="EMBL" id="CM001436">
    <property type="protein sequence ID" value="EHQ34776.1"/>
    <property type="molecule type" value="Genomic_DNA"/>
</dbReference>
<dbReference type="Proteomes" id="UP000005741">
    <property type="component" value="Chromosome"/>
</dbReference>
<dbReference type="AlphaFoldDB" id="H1Z3I1"/>